<gene>
    <name evidence="1" type="ORF">CTEN210_13583</name>
</gene>
<sequence>MKITTEEWNNFTPGIRMYKGEKTFFYNGEDDLYMPCDCWESDWPEEFFRDILSDGSPNMFWKGVSFDSVDNIEVSNTDNIKVIIVLPGVEVIYEKSFYLWKN</sequence>
<organism evidence="1 2">
    <name type="scientific">Chaetoceros tenuissimus</name>
    <dbReference type="NCBI Taxonomy" id="426638"/>
    <lineage>
        <taxon>Eukaryota</taxon>
        <taxon>Sar</taxon>
        <taxon>Stramenopiles</taxon>
        <taxon>Ochrophyta</taxon>
        <taxon>Bacillariophyta</taxon>
        <taxon>Coscinodiscophyceae</taxon>
        <taxon>Chaetocerotophycidae</taxon>
        <taxon>Chaetocerotales</taxon>
        <taxon>Chaetocerotaceae</taxon>
        <taxon>Chaetoceros</taxon>
    </lineage>
</organism>
<reference evidence="1 2" key="1">
    <citation type="journal article" date="2021" name="Sci. Rep.">
        <title>The genome of the diatom Chaetoceros tenuissimus carries an ancient integrated fragment of an extant virus.</title>
        <authorList>
            <person name="Hongo Y."/>
            <person name="Kimura K."/>
            <person name="Takaki Y."/>
            <person name="Yoshida Y."/>
            <person name="Baba S."/>
            <person name="Kobayashi G."/>
            <person name="Nagasaki K."/>
            <person name="Hano T."/>
            <person name="Tomaru Y."/>
        </authorList>
    </citation>
    <scope>NUCLEOTIDE SEQUENCE [LARGE SCALE GENOMIC DNA]</scope>
    <source>
        <strain evidence="1 2">NIES-3715</strain>
    </source>
</reference>
<proteinExistence type="predicted"/>
<name>A0AAD3HAW4_9STRA</name>
<dbReference type="AlphaFoldDB" id="A0AAD3HAW4"/>
<accession>A0AAD3HAW4</accession>
<evidence type="ECO:0000313" key="1">
    <source>
        <dbReference type="EMBL" id="GFH57107.1"/>
    </source>
</evidence>
<dbReference type="Proteomes" id="UP001054902">
    <property type="component" value="Unassembled WGS sequence"/>
</dbReference>
<protein>
    <submittedName>
        <fullName evidence="1">Uncharacterized protein</fullName>
    </submittedName>
</protein>
<keyword evidence="2" id="KW-1185">Reference proteome</keyword>
<dbReference type="EMBL" id="BLLK01000057">
    <property type="protein sequence ID" value="GFH57107.1"/>
    <property type="molecule type" value="Genomic_DNA"/>
</dbReference>
<evidence type="ECO:0000313" key="2">
    <source>
        <dbReference type="Proteomes" id="UP001054902"/>
    </source>
</evidence>
<comment type="caution">
    <text evidence="1">The sequence shown here is derived from an EMBL/GenBank/DDBJ whole genome shotgun (WGS) entry which is preliminary data.</text>
</comment>